<reference evidence="2 3" key="1">
    <citation type="submission" date="2018-07" db="EMBL/GenBank/DDBJ databases">
        <title>Genome sequence of Erythrobacter strain YH-07, an antagonistic bacterium isolated from Yellow Sea.</title>
        <authorList>
            <person name="Tang T."/>
            <person name="Liu Q."/>
            <person name="Sun X."/>
        </authorList>
    </citation>
    <scope>NUCLEOTIDE SEQUENCE [LARGE SCALE GENOMIC DNA]</scope>
    <source>
        <strain evidence="2 3">YH-07</strain>
        <plasmid evidence="2 3">unnamed</plasmid>
    </source>
</reference>
<dbReference type="RefSeq" id="WP_115418259.1">
    <property type="nucleotide sequence ID" value="NZ_CP031358.1"/>
</dbReference>
<keyword evidence="2" id="KW-0614">Plasmid</keyword>
<accession>A0A345YJ44</accession>
<dbReference type="Proteomes" id="UP000254508">
    <property type="component" value="Plasmid unnamed"/>
</dbReference>
<feature type="domain" description="RNA ligase" evidence="1">
    <location>
        <begin position="168"/>
        <end position="341"/>
    </location>
</feature>
<evidence type="ECO:0000313" key="2">
    <source>
        <dbReference type="EMBL" id="AXK43946.1"/>
    </source>
</evidence>
<dbReference type="OrthoDB" id="9255590at2"/>
<protein>
    <recommendedName>
        <fullName evidence="1">RNA ligase domain-containing protein</fullName>
    </recommendedName>
</protein>
<evidence type="ECO:0000313" key="3">
    <source>
        <dbReference type="Proteomes" id="UP000254508"/>
    </source>
</evidence>
<dbReference type="Pfam" id="PF09414">
    <property type="entry name" value="RNA_ligase"/>
    <property type="match status" value="1"/>
</dbReference>
<geneLocation type="plasmid" evidence="2 3">
    <name>unnamed</name>
</geneLocation>
<organism evidence="2 3">
    <name type="scientific">Erythrobacter aureus</name>
    <dbReference type="NCBI Taxonomy" id="2182384"/>
    <lineage>
        <taxon>Bacteria</taxon>
        <taxon>Pseudomonadati</taxon>
        <taxon>Pseudomonadota</taxon>
        <taxon>Alphaproteobacteria</taxon>
        <taxon>Sphingomonadales</taxon>
        <taxon>Erythrobacteraceae</taxon>
        <taxon>Erythrobacter/Porphyrobacter group</taxon>
        <taxon>Erythrobacter</taxon>
    </lineage>
</organism>
<proteinExistence type="predicted"/>
<dbReference type="Gene3D" id="2.40.50.140">
    <property type="entry name" value="Nucleic acid-binding proteins"/>
    <property type="match status" value="1"/>
</dbReference>
<dbReference type="AlphaFoldDB" id="A0A345YJ44"/>
<sequence>MTFAVRLLPIDEVSDHPNADRLSVCKVRDYTCISAKLEDGSHRFEAGDRVIYVPEGAVLTEEQLREHGFWGHNKQQDREMGLLSGRDGNRVKPLQLRKIMSTGLLWPQPAEFADLPDNTCVADRLGITRFVPEVPEALLKVATPLFDAKVSYDIARLRMYPSLLEGDDVAITEKLEGECLILTYLGGARHEGLFADGLVANSTKGLSEKGLVFLDNEQSRKIPAVQAAFAGDLVEKLLALAADCPNAKIQLFCEAVGPGVKKLHYAGTAPFPRAFDLRINGVWQDHDFKHEMFTNFGIDAVPVLYRGPYDRAIVEELREGPTTIGGGHIREGVVVTATGDQSKRTTELGDELRPILKLHSDVFLRKFNINDDDA</sequence>
<gene>
    <name evidence="2" type="ORF">DVR09_15950</name>
</gene>
<dbReference type="Gene3D" id="3.30.470.30">
    <property type="entry name" value="DNA ligase/mRNA capping enzyme"/>
    <property type="match status" value="1"/>
</dbReference>
<dbReference type="InterPro" id="IPR021122">
    <property type="entry name" value="RNA_ligase_dom_REL/Rnl2"/>
</dbReference>
<dbReference type="SUPFAM" id="SSF56091">
    <property type="entry name" value="DNA ligase/mRNA capping enzyme, catalytic domain"/>
    <property type="match status" value="1"/>
</dbReference>
<evidence type="ECO:0000259" key="1">
    <source>
        <dbReference type="Pfam" id="PF09414"/>
    </source>
</evidence>
<dbReference type="InterPro" id="IPR012340">
    <property type="entry name" value="NA-bd_OB-fold"/>
</dbReference>
<name>A0A345YJ44_9SPHN</name>
<keyword evidence="3" id="KW-1185">Reference proteome</keyword>
<dbReference type="EMBL" id="CP031358">
    <property type="protein sequence ID" value="AXK43946.1"/>
    <property type="molecule type" value="Genomic_DNA"/>
</dbReference>
<dbReference type="KEGG" id="err:DVR09_15950"/>